<dbReference type="Proteomes" id="UP000077266">
    <property type="component" value="Unassembled WGS sequence"/>
</dbReference>
<feature type="compositionally biased region" description="Low complexity" evidence="1">
    <location>
        <begin position="124"/>
        <end position="137"/>
    </location>
</feature>
<sequence>MIKTRSEYAVQSIRDWLPGFIRNAWRTREGKPVQNRELLQYVGALMDMRGVAGQRVQLGLVKDSTATSDEIDGLNSASYLAALASTDPAPRKEPAWDTLRADVEKRAEGMLMKGQGVALRMKNSSSSAGPSGASPAAKKNEVVVYPSSSGGKENVGGESPAPKKRSMLESAQRMLERREIVPVIEIEDDDDDFELTEDQLAALDEIEASQSSQVAA</sequence>
<evidence type="ECO:0000256" key="1">
    <source>
        <dbReference type="SAM" id="MobiDB-lite"/>
    </source>
</evidence>
<accession>A0A165LWD4</accession>
<dbReference type="OrthoDB" id="245563at2759"/>
<proteinExistence type="predicted"/>
<feature type="region of interest" description="Disordered" evidence="1">
    <location>
        <begin position="145"/>
        <end position="170"/>
    </location>
</feature>
<gene>
    <name evidence="3" type="ORF">EXIGLDRAFT_746637</name>
</gene>
<evidence type="ECO:0000313" key="4">
    <source>
        <dbReference type="Proteomes" id="UP000077266"/>
    </source>
</evidence>
<dbReference type="EMBL" id="KV425919">
    <property type="protein sequence ID" value="KZV98421.1"/>
    <property type="molecule type" value="Genomic_DNA"/>
</dbReference>
<dbReference type="InterPro" id="IPR012337">
    <property type="entry name" value="RNaseH-like_sf"/>
</dbReference>
<dbReference type="SUPFAM" id="SSF53098">
    <property type="entry name" value="Ribonuclease H-like"/>
    <property type="match status" value="1"/>
</dbReference>
<dbReference type="Gene3D" id="3.30.420.10">
    <property type="entry name" value="Ribonuclease H-like superfamily/Ribonuclease H"/>
    <property type="match status" value="1"/>
</dbReference>
<keyword evidence="4" id="KW-1185">Reference proteome</keyword>
<dbReference type="GO" id="GO:0003676">
    <property type="term" value="F:nucleic acid binding"/>
    <property type="evidence" value="ECO:0007669"/>
    <property type="project" value="InterPro"/>
</dbReference>
<dbReference type="GO" id="GO:0004523">
    <property type="term" value="F:RNA-DNA hybrid ribonuclease activity"/>
    <property type="evidence" value="ECO:0007669"/>
    <property type="project" value="InterPro"/>
</dbReference>
<evidence type="ECO:0000259" key="2">
    <source>
        <dbReference type="PROSITE" id="PS50879"/>
    </source>
</evidence>
<dbReference type="STRING" id="1314781.A0A165LWD4"/>
<dbReference type="AlphaFoldDB" id="A0A165LWD4"/>
<evidence type="ECO:0000313" key="3">
    <source>
        <dbReference type="EMBL" id="KZV98421.1"/>
    </source>
</evidence>
<dbReference type="InterPro" id="IPR002156">
    <property type="entry name" value="RNaseH_domain"/>
</dbReference>
<dbReference type="InterPro" id="IPR036397">
    <property type="entry name" value="RNaseH_sf"/>
</dbReference>
<organism evidence="3 4">
    <name type="scientific">Exidia glandulosa HHB12029</name>
    <dbReference type="NCBI Taxonomy" id="1314781"/>
    <lineage>
        <taxon>Eukaryota</taxon>
        <taxon>Fungi</taxon>
        <taxon>Dikarya</taxon>
        <taxon>Basidiomycota</taxon>
        <taxon>Agaricomycotina</taxon>
        <taxon>Agaricomycetes</taxon>
        <taxon>Auriculariales</taxon>
        <taxon>Exidiaceae</taxon>
        <taxon>Exidia</taxon>
    </lineage>
</organism>
<protein>
    <recommendedName>
        <fullName evidence="2">RNase H type-1 domain-containing protein</fullName>
    </recommendedName>
</protein>
<dbReference type="InParanoid" id="A0A165LWD4"/>
<feature type="domain" description="RNase H type-1" evidence="2">
    <location>
        <begin position="1"/>
        <end position="86"/>
    </location>
</feature>
<feature type="region of interest" description="Disordered" evidence="1">
    <location>
        <begin position="120"/>
        <end position="139"/>
    </location>
</feature>
<reference evidence="3 4" key="1">
    <citation type="journal article" date="2016" name="Mol. Biol. Evol.">
        <title>Comparative Genomics of Early-Diverging Mushroom-Forming Fungi Provides Insights into the Origins of Lignocellulose Decay Capabilities.</title>
        <authorList>
            <person name="Nagy L.G."/>
            <person name="Riley R."/>
            <person name="Tritt A."/>
            <person name="Adam C."/>
            <person name="Daum C."/>
            <person name="Floudas D."/>
            <person name="Sun H."/>
            <person name="Yadav J.S."/>
            <person name="Pangilinan J."/>
            <person name="Larsson K.H."/>
            <person name="Matsuura K."/>
            <person name="Barry K."/>
            <person name="Labutti K."/>
            <person name="Kuo R."/>
            <person name="Ohm R.A."/>
            <person name="Bhattacharya S.S."/>
            <person name="Shirouzu T."/>
            <person name="Yoshinaga Y."/>
            <person name="Martin F.M."/>
            <person name="Grigoriev I.V."/>
            <person name="Hibbett D.S."/>
        </authorList>
    </citation>
    <scope>NUCLEOTIDE SEQUENCE [LARGE SCALE GENOMIC DNA]</scope>
    <source>
        <strain evidence="3 4">HHB12029</strain>
    </source>
</reference>
<name>A0A165LWD4_EXIGL</name>
<dbReference type="PROSITE" id="PS50879">
    <property type="entry name" value="RNASE_H_1"/>
    <property type="match status" value="1"/>
</dbReference>